<name>A0A174FAE8_9CLOT</name>
<organism evidence="2 3">
    <name type="scientific">Clostridium paraputrificum</name>
    <dbReference type="NCBI Taxonomy" id="29363"/>
    <lineage>
        <taxon>Bacteria</taxon>
        <taxon>Bacillati</taxon>
        <taxon>Bacillota</taxon>
        <taxon>Clostridia</taxon>
        <taxon>Eubacteriales</taxon>
        <taxon>Clostridiaceae</taxon>
        <taxon>Clostridium</taxon>
    </lineage>
</organism>
<evidence type="ECO:0008006" key="4">
    <source>
        <dbReference type="Google" id="ProtNLM"/>
    </source>
</evidence>
<evidence type="ECO:0000313" key="2">
    <source>
        <dbReference type="EMBL" id="OBY11716.1"/>
    </source>
</evidence>
<dbReference type="EMBL" id="MAPZ01000011">
    <property type="protein sequence ID" value="OBY11716.1"/>
    <property type="molecule type" value="Genomic_DNA"/>
</dbReference>
<evidence type="ECO:0000256" key="1">
    <source>
        <dbReference type="SAM" id="Phobius"/>
    </source>
</evidence>
<accession>A0A174FAE8</accession>
<dbReference type="GeneID" id="42777876"/>
<dbReference type="Pfam" id="PF22564">
    <property type="entry name" value="HAAS"/>
    <property type="match status" value="1"/>
</dbReference>
<gene>
    <name evidence="2" type="ORF">CP373A1_04835</name>
</gene>
<sequence>MNKMEFFKILEEGLIDFPAHELQEILYDYKEHFSNAQSDGKTEEEIIEELGDPYTIVNQYRSNYIQVSTTNTEYEDTYEEKEANNETYTNYNDDSNKKYSNNSTNSSSNSLINIILKICMIVGLLILFFPIVIAGLATVLGLGTGLLAIPFAFSISGILMLLGKFGFTILGFGVPAFFADFPTSVTLLITIGSISATLICFILLIYLIKFIILIIKKLMNKLSNKEGI</sequence>
<dbReference type="OrthoDB" id="9804829at2"/>
<dbReference type="eggNOG" id="COG4709">
    <property type="taxonomic scope" value="Bacteria"/>
</dbReference>
<dbReference type="Proteomes" id="UP000092714">
    <property type="component" value="Unassembled WGS sequence"/>
</dbReference>
<keyword evidence="1" id="KW-0812">Transmembrane</keyword>
<dbReference type="AlphaFoldDB" id="A0A174FAE8"/>
<dbReference type="RefSeq" id="WP_027097233.1">
    <property type="nucleotide sequence ID" value="NZ_CABHIH010000002.1"/>
</dbReference>
<keyword evidence="3" id="KW-1185">Reference proteome</keyword>
<keyword evidence="1" id="KW-1133">Transmembrane helix</keyword>
<comment type="caution">
    <text evidence="2">The sequence shown here is derived from an EMBL/GenBank/DDBJ whole genome shotgun (WGS) entry which is preliminary data.</text>
</comment>
<protein>
    <recommendedName>
        <fullName evidence="4">DUF1700 domain-containing protein</fullName>
    </recommendedName>
</protein>
<feature type="transmembrane region" description="Helical" evidence="1">
    <location>
        <begin position="195"/>
        <end position="215"/>
    </location>
</feature>
<feature type="transmembrane region" description="Helical" evidence="1">
    <location>
        <begin position="114"/>
        <end position="133"/>
    </location>
</feature>
<reference evidence="2 3" key="1">
    <citation type="submission" date="2016-06" db="EMBL/GenBank/DDBJ databases">
        <authorList>
            <person name="Kjaerup R.B."/>
            <person name="Dalgaard T.S."/>
            <person name="Juul-Madsen H.R."/>
        </authorList>
    </citation>
    <scope>NUCLEOTIDE SEQUENCE [LARGE SCALE GENOMIC DNA]</scope>
    <source>
        <strain evidence="2 3">373-A1</strain>
    </source>
</reference>
<proteinExistence type="predicted"/>
<feature type="transmembrane region" description="Helical" evidence="1">
    <location>
        <begin position="139"/>
        <end position="162"/>
    </location>
</feature>
<evidence type="ECO:0000313" key="3">
    <source>
        <dbReference type="Proteomes" id="UP000092714"/>
    </source>
</evidence>
<keyword evidence="1" id="KW-0472">Membrane</keyword>